<accession>A0ABN9JF18</accession>
<proteinExistence type="predicted"/>
<gene>
    <name evidence="3" type="ORF">LMG18101_00653</name>
</gene>
<reference evidence="3 4" key="1">
    <citation type="submission" date="2023-07" db="EMBL/GenBank/DDBJ databases">
        <authorList>
            <person name="Peeters C."/>
        </authorList>
    </citation>
    <scope>NUCLEOTIDE SEQUENCE [LARGE SCALE GENOMIC DNA]</scope>
    <source>
        <strain evidence="3 4">LMG 18101</strain>
    </source>
</reference>
<feature type="domain" description="SGNH hydrolase-type esterase" evidence="2">
    <location>
        <begin position="49"/>
        <end position="163"/>
    </location>
</feature>
<dbReference type="SUPFAM" id="SSF52266">
    <property type="entry name" value="SGNH hydrolase"/>
    <property type="match status" value="1"/>
</dbReference>
<sequence length="218" mass="23286">MNLMRGWMLVVALLCASEGWAQTTPSPCQAGADAKPCDAQVGRVIHIVAFGGSNTYGKNLPRGDAYPAQLERLLRSDGFDVEVRNEGTNGQTTAEALSRVDAAVPEGTDIVIFQPGGNDTRYNARRPLASRGNTEDNIVAVVQRLQARKIGVIVSGNAAKQQAVAPLGVPTVDELSHLAPLEEYQVDGQHLTPKGYGVVAQALRPIVEQLIRQRLAAP</sequence>
<dbReference type="RefSeq" id="WP_316680117.1">
    <property type="nucleotide sequence ID" value="NZ_CATZLL010000002.1"/>
</dbReference>
<name>A0ABN9JF18_9RALS</name>
<dbReference type="Gene3D" id="3.40.50.1110">
    <property type="entry name" value="SGNH hydrolase"/>
    <property type="match status" value="1"/>
</dbReference>
<dbReference type="InterPro" id="IPR036514">
    <property type="entry name" value="SGNH_hydro_sf"/>
</dbReference>
<dbReference type="PANTHER" id="PTHR30383">
    <property type="entry name" value="THIOESTERASE 1/PROTEASE 1/LYSOPHOSPHOLIPASE L1"/>
    <property type="match status" value="1"/>
</dbReference>
<dbReference type="InterPro" id="IPR051532">
    <property type="entry name" value="Ester_Hydrolysis_Enzymes"/>
</dbReference>
<evidence type="ECO:0000313" key="3">
    <source>
        <dbReference type="EMBL" id="CAJ0809731.1"/>
    </source>
</evidence>
<protein>
    <recommendedName>
        <fullName evidence="2">SGNH hydrolase-type esterase domain-containing protein</fullName>
    </recommendedName>
</protein>
<dbReference type="Proteomes" id="UP001189757">
    <property type="component" value="Unassembled WGS sequence"/>
</dbReference>
<feature type="chain" id="PRO_5045550778" description="SGNH hydrolase-type esterase domain-containing protein" evidence="1">
    <location>
        <begin position="22"/>
        <end position="218"/>
    </location>
</feature>
<comment type="caution">
    <text evidence="3">The sequence shown here is derived from an EMBL/GenBank/DDBJ whole genome shotgun (WGS) entry which is preliminary data.</text>
</comment>
<dbReference type="Pfam" id="PF13472">
    <property type="entry name" value="Lipase_GDSL_2"/>
    <property type="match status" value="1"/>
</dbReference>
<keyword evidence="4" id="KW-1185">Reference proteome</keyword>
<evidence type="ECO:0000313" key="4">
    <source>
        <dbReference type="Proteomes" id="UP001189757"/>
    </source>
</evidence>
<keyword evidence="1" id="KW-0732">Signal</keyword>
<dbReference type="PANTHER" id="PTHR30383:SF5">
    <property type="entry name" value="SGNH HYDROLASE-TYPE ESTERASE DOMAIN-CONTAINING PROTEIN"/>
    <property type="match status" value="1"/>
</dbReference>
<feature type="signal peptide" evidence="1">
    <location>
        <begin position="1"/>
        <end position="21"/>
    </location>
</feature>
<organism evidence="3 4">
    <name type="scientific">Ralstonia flaminis</name>
    <dbReference type="NCBI Taxonomy" id="3058597"/>
    <lineage>
        <taxon>Bacteria</taxon>
        <taxon>Pseudomonadati</taxon>
        <taxon>Pseudomonadota</taxon>
        <taxon>Betaproteobacteria</taxon>
        <taxon>Burkholderiales</taxon>
        <taxon>Burkholderiaceae</taxon>
        <taxon>Ralstonia</taxon>
    </lineage>
</organism>
<evidence type="ECO:0000256" key="1">
    <source>
        <dbReference type="SAM" id="SignalP"/>
    </source>
</evidence>
<dbReference type="InterPro" id="IPR013830">
    <property type="entry name" value="SGNH_hydro"/>
</dbReference>
<evidence type="ECO:0000259" key="2">
    <source>
        <dbReference type="Pfam" id="PF13472"/>
    </source>
</evidence>
<dbReference type="EMBL" id="CATZLL010000002">
    <property type="protein sequence ID" value="CAJ0809731.1"/>
    <property type="molecule type" value="Genomic_DNA"/>
</dbReference>